<name>A0A109K0I8_9BRAD</name>
<dbReference type="RefSeq" id="WP_066503277.1">
    <property type="nucleotide sequence ID" value="NZ_LNCU01000036.1"/>
</dbReference>
<gene>
    <name evidence="2" type="ORF">AS156_33755</name>
</gene>
<dbReference type="OrthoDB" id="8243879at2"/>
<reference evidence="2 3" key="1">
    <citation type="submission" date="2015-11" db="EMBL/GenBank/DDBJ databases">
        <title>Draft Genome Sequence of the Strain BR 10303 (Bradyrhizobium sp.) isolated from nodules of Centrolobium paraense.</title>
        <authorList>
            <person name="Zelli J.E."/>
            <person name="Simoes-Araujo J.L."/>
            <person name="Barauna A.C."/>
            <person name="Silva K."/>
        </authorList>
    </citation>
    <scope>NUCLEOTIDE SEQUENCE [LARGE SCALE GENOMIC DNA]</scope>
    <source>
        <strain evidence="2 3">BR 10303</strain>
    </source>
</reference>
<accession>A0A109K0I8</accession>
<keyword evidence="1" id="KW-0812">Transmembrane</keyword>
<keyword evidence="1" id="KW-1133">Transmembrane helix</keyword>
<dbReference type="AlphaFoldDB" id="A0A109K0I8"/>
<sequence>MLGIVLASGICGLLLGRYFKVYVCLPAMLLVIPAAFLVGHADGLTMGFVAFISGVVAMQGCFLIGATIRIFIENFEPQRAPSEDFI</sequence>
<evidence type="ECO:0000313" key="3">
    <source>
        <dbReference type="Proteomes" id="UP000057737"/>
    </source>
</evidence>
<protein>
    <submittedName>
        <fullName evidence="2">Uncharacterized protein</fullName>
    </submittedName>
</protein>
<dbReference type="Proteomes" id="UP000057737">
    <property type="component" value="Unassembled WGS sequence"/>
</dbReference>
<dbReference type="EMBL" id="LNCU01000036">
    <property type="protein sequence ID" value="KWV58557.1"/>
    <property type="molecule type" value="Genomic_DNA"/>
</dbReference>
<evidence type="ECO:0000313" key="2">
    <source>
        <dbReference type="EMBL" id="KWV58557.1"/>
    </source>
</evidence>
<keyword evidence="3" id="KW-1185">Reference proteome</keyword>
<feature type="transmembrane region" description="Helical" evidence="1">
    <location>
        <begin position="47"/>
        <end position="72"/>
    </location>
</feature>
<feature type="transmembrane region" description="Helical" evidence="1">
    <location>
        <begin position="21"/>
        <end position="41"/>
    </location>
</feature>
<proteinExistence type="predicted"/>
<organism evidence="2 3">
    <name type="scientific">Bradyrhizobium macuxiense</name>
    <dbReference type="NCBI Taxonomy" id="1755647"/>
    <lineage>
        <taxon>Bacteria</taxon>
        <taxon>Pseudomonadati</taxon>
        <taxon>Pseudomonadota</taxon>
        <taxon>Alphaproteobacteria</taxon>
        <taxon>Hyphomicrobiales</taxon>
        <taxon>Nitrobacteraceae</taxon>
        <taxon>Bradyrhizobium</taxon>
    </lineage>
</organism>
<keyword evidence="1" id="KW-0472">Membrane</keyword>
<comment type="caution">
    <text evidence="2">The sequence shown here is derived from an EMBL/GenBank/DDBJ whole genome shotgun (WGS) entry which is preliminary data.</text>
</comment>
<evidence type="ECO:0000256" key="1">
    <source>
        <dbReference type="SAM" id="Phobius"/>
    </source>
</evidence>